<evidence type="ECO:0000256" key="4">
    <source>
        <dbReference type="ARBA" id="ARBA00022692"/>
    </source>
</evidence>
<dbReference type="Gene3D" id="1.20.1250.20">
    <property type="entry name" value="MFS general substrate transporter like domains"/>
    <property type="match status" value="1"/>
</dbReference>
<comment type="similarity">
    <text evidence="2">Belongs to the major facilitator superfamily. Proton-dependent oligopeptide transporter (POT/PTR) (TC 2.A.17) family.</text>
</comment>
<name>A0AAJ0C7C9_9PEZI</name>
<gene>
    <name evidence="9" type="ORF">QBC33DRAFT_512109</name>
</gene>
<evidence type="ECO:0000256" key="3">
    <source>
        <dbReference type="ARBA" id="ARBA00022448"/>
    </source>
</evidence>
<feature type="transmembrane region" description="Helical" evidence="8">
    <location>
        <begin position="174"/>
        <end position="193"/>
    </location>
</feature>
<organism evidence="9 10">
    <name type="scientific">Phialemonium atrogriseum</name>
    <dbReference type="NCBI Taxonomy" id="1093897"/>
    <lineage>
        <taxon>Eukaryota</taxon>
        <taxon>Fungi</taxon>
        <taxon>Dikarya</taxon>
        <taxon>Ascomycota</taxon>
        <taxon>Pezizomycotina</taxon>
        <taxon>Sordariomycetes</taxon>
        <taxon>Sordariomycetidae</taxon>
        <taxon>Cephalothecales</taxon>
        <taxon>Cephalothecaceae</taxon>
        <taxon>Phialemonium</taxon>
    </lineage>
</organism>
<dbReference type="GO" id="GO:0071916">
    <property type="term" value="F:dipeptide transmembrane transporter activity"/>
    <property type="evidence" value="ECO:0007669"/>
    <property type="project" value="UniProtKB-ARBA"/>
</dbReference>
<evidence type="ECO:0000256" key="2">
    <source>
        <dbReference type="ARBA" id="ARBA00005982"/>
    </source>
</evidence>
<feature type="transmembrane region" description="Helical" evidence="8">
    <location>
        <begin position="289"/>
        <end position="309"/>
    </location>
</feature>
<keyword evidence="10" id="KW-1185">Reference proteome</keyword>
<feature type="transmembrane region" description="Helical" evidence="8">
    <location>
        <begin position="439"/>
        <end position="456"/>
    </location>
</feature>
<accession>A0AAJ0C7C9</accession>
<keyword evidence="5 8" id="KW-1133">Transmembrane helix</keyword>
<feature type="transmembrane region" description="Helical" evidence="8">
    <location>
        <begin position="556"/>
        <end position="575"/>
    </location>
</feature>
<dbReference type="GO" id="GO:0005886">
    <property type="term" value="C:plasma membrane"/>
    <property type="evidence" value="ECO:0007669"/>
    <property type="project" value="UniProtKB-ARBA"/>
</dbReference>
<evidence type="ECO:0000313" key="10">
    <source>
        <dbReference type="Proteomes" id="UP001244011"/>
    </source>
</evidence>
<keyword evidence="4 8" id="KW-0812">Transmembrane</keyword>
<keyword evidence="6 8" id="KW-0472">Membrane</keyword>
<dbReference type="FunFam" id="1.20.1250.20:FF:000085">
    <property type="entry name" value="MFS peptide transporter Ptr2"/>
    <property type="match status" value="1"/>
</dbReference>
<dbReference type="PANTHER" id="PTHR11654">
    <property type="entry name" value="OLIGOPEPTIDE TRANSPORTER-RELATED"/>
    <property type="match status" value="1"/>
</dbReference>
<comment type="caution">
    <text evidence="9">The sequence shown here is derived from an EMBL/GenBank/DDBJ whole genome shotgun (WGS) entry which is preliminary data.</text>
</comment>
<evidence type="ECO:0000256" key="7">
    <source>
        <dbReference type="SAM" id="MobiDB-lite"/>
    </source>
</evidence>
<protein>
    <submittedName>
        <fullName evidence="9">Peptide transporter ptr2-a protein</fullName>
    </submittedName>
</protein>
<evidence type="ECO:0000256" key="1">
    <source>
        <dbReference type="ARBA" id="ARBA00004141"/>
    </source>
</evidence>
<proteinExistence type="inferred from homology"/>
<dbReference type="AlphaFoldDB" id="A0AAJ0C7C9"/>
<dbReference type="SUPFAM" id="SSF103473">
    <property type="entry name" value="MFS general substrate transporter"/>
    <property type="match status" value="1"/>
</dbReference>
<dbReference type="EMBL" id="MU839000">
    <property type="protein sequence ID" value="KAK1770343.1"/>
    <property type="molecule type" value="Genomic_DNA"/>
</dbReference>
<feature type="transmembrane region" description="Helical" evidence="8">
    <location>
        <begin position="524"/>
        <end position="544"/>
    </location>
</feature>
<sequence length="660" mass="72103">MPGHIEDDAIVGAQLVAAAGDVDRRASIDARKERLTTSAQDGSQAQAALPIAEKNFEALGEGLEDFPSEEELKTLRRVAAYIPPKLFTIAFIELCERFSYYGTVIVYTNFVQQPLPPGSRTGAGGPDPQAVSGALGLGQRASTGITTFNQFWQYFMPLFGAYVADQIWGRYKTIVVALIVDIIGHIILVMSAIPPVITKPGGNSLAAMVIGILVIGFGTGGFKPNISPLIVEQLPLEHLTVQTLKSGERVIVDPAITINRVYNWFYLFINIGSVIGQVSMVYSEKYVGFYLSFLLPTVMLCIAPAVMWWGRNRYDRRPPTGSVLGKAMKTWVYAQKGRWHVFPWVTYKRMHDGTFWERVKPSNFAPGTKPKWMTFDDAWVDELARGFSACAVFLWYPIYWLTTIAGKRYNQINNNLVSQAAVMRLNGVPNDVVSNLDPIAIIILIPVCDFLVYPLLRRLKIKFTPIKRITAGFFTGAAAMIWAAVIQAYIYKYSVCGTNATGTQADGTPCPAVSISVWAQSGSYILIALSEIFASITSLEYAFSKAPRNMRSMIQAIALFATSISAAIGEGFVSLSADPLLVWNYGSMAVLAAAAGVIFWFQFRGLDAEEDILNELPEGRMYADDEEGGINPASHGAAAEKEGSGSGSPPSHEATVGKEA</sequence>
<feature type="transmembrane region" description="Helical" evidence="8">
    <location>
        <begin position="264"/>
        <end position="283"/>
    </location>
</feature>
<dbReference type="Proteomes" id="UP001244011">
    <property type="component" value="Unassembled WGS sequence"/>
</dbReference>
<dbReference type="Pfam" id="PF00854">
    <property type="entry name" value="PTR2"/>
    <property type="match status" value="1"/>
</dbReference>
<dbReference type="InterPro" id="IPR000109">
    <property type="entry name" value="POT_fam"/>
</dbReference>
<dbReference type="RefSeq" id="XP_060286556.1">
    <property type="nucleotide sequence ID" value="XM_060425885.1"/>
</dbReference>
<feature type="transmembrane region" description="Helical" evidence="8">
    <location>
        <begin position="205"/>
        <end position="222"/>
    </location>
</feature>
<evidence type="ECO:0000256" key="6">
    <source>
        <dbReference type="ARBA" id="ARBA00023136"/>
    </source>
</evidence>
<keyword evidence="3" id="KW-0813">Transport</keyword>
<evidence type="ECO:0000313" key="9">
    <source>
        <dbReference type="EMBL" id="KAK1770343.1"/>
    </source>
</evidence>
<feature type="transmembrane region" description="Helical" evidence="8">
    <location>
        <begin position="383"/>
        <end position="401"/>
    </location>
</feature>
<dbReference type="GeneID" id="85309072"/>
<feature type="transmembrane region" description="Helical" evidence="8">
    <location>
        <begin position="581"/>
        <end position="601"/>
    </location>
</feature>
<evidence type="ECO:0000256" key="5">
    <source>
        <dbReference type="ARBA" id="ARBA00022989"/>
    </source>
</evidence>
<comment type="subcellular location">
    <subcellularLocation>
        <location evidence="1">Membrane</location>
        <topology evidence="1">Multi-pass membrane protein</topology>
    </subcellularLocation>
</comment>
<feature type="region of interest" description="Disordered" evidence="7">
    <location>
        <begin position="623"/>
        <end position="660"/>
    </location>
</feature>
<feature type="transmembrane region" description="Helical" evidence="8">
    <location>
        <begin position="468"/>
        <end position="490"/>
    </location>
</feature>
<reference evidence="9" key="1">
    <citation type="submission" date="2023-06" db="EMBL/GenBank/DDBJ databases">
        <title>Genome-scale phylogeny and comparative genomics of the fungal order Sordariales.</title>
        <authorList>
            <consortium name="Lawrence Berkeley National Laboratory"/>
            <person name="Hensen N."/>
            <person name="Bonometti L."/>
            <person name="Westerberg I."/>
            <person name="Brannstrom I.O."/>
            <person name="Guillou S."/>
            <person name="Cros-Aarteil S."/>
            <person name="Calhoun S."/>
            <person name="Haridas S."/>
            <person name="Kuo A."/>
            <person name="Mondo S."/>
            <person name="Pangilinan J."/>
            <person name="Riley R."/>
            <person name="Labutti K."/>
            <person name="Andreopoulos B."/>
            <person name="Lipzen A."/>
            <person name="Chen C."/>
            <person name="Yanf M."/>
            <person name="Daum C."/>
            <person name="Ng V."/>
            <person name="Clum A."/>
            <person name="Steindorff A."/>
            <person name="Ohm R."/>
            <person name="Martin F."/>
            <person name="Silar P."/>
            <person name="Natvig D."/>
            <person name="Lalanne C."/>
            <person name="Gautier V."/>
            <person name="Ament-Velasquez S.L."/>
            <person name="Kruys A."/>
            <person name="Hutchinson M.I."/>
            <person name="Powell A.J."/>
            <person name="Barry K."/>
            <person name="Miller A.N."/>
            <person name="Grigoriev I.V."/>
            <person name="Debuchy R."/>
            <person name="Gladieux P."/>
            <person name="Thoren M.H."/>
            <person name="Johannesson H."/>
        </authorList>
    </citation>
    <scope>NUCLEOTIDE SEQUENCE</scope>
    <source>
        <strain evidence="9">8032-3</strain>
    </source>
</reference>
<evidence type="ECO:0000256" key="8">
    <source>
        <dbReference type="SAM" id="Phobius"/>
    </source>
</evidence>
<dbReference type="InterPro" id="IPR036259">
    <property type="entry name" value="MFS_trans_sf"/>
</dbReference>